<feature type="transmembrane region" description="Helical" evidence="2">
    <location>
        <begin position="105"/>
        <end position="127"/>
    </location>
</feature>
<evidence type="ECO:0000313" key="3">
    <source>
        <dbReference type="EMBL" id="MCP8897978.1"/>
    </source>
</evidence>
<accession>A0A9X2HSY9</accession>
<dbReference type="InterPro" id="IPR005265">
    <property type="entry name" value="HemJ-like"/>
</dbReference>
<keyword evidence="1 2" id="KW-0472">Membrane</keyword>
<feature type="transmembrane region" description="Helical" evidence="2">
    <location>
        <begin position="70"/>
        <end position="93"/>
    </location>
</feature>
<sequence>MPWLLTLHIAALLCWCGTLLYLPGLMLSQTPGKPKSLSQWVYTAIATPAALASIILGTLVFSVHNMLDKWLIAKLFMVTLLVLLHLLLGWLIARHKRNALSHARRWCYTITLLLGVAITAIIALVLAKPVFGV</sequence>
<evidence type="ECO:0000313" key="4">
    <source>
        <dbReference type="Proteomes" id="UP001139319"/>
    </source>
</evidence>
<dbReference type="GO" id="GO:0006782">
    <property type="term" value="P:protoporphyrinogen IX biosynthetic process"/>
    <property type="evidence" value="ECO:0007669"/>
    <property type="project" value="UniProtKB-UniRule"/>
</dbReference>
<protein>
    <recommendedName>
        <fullName evidence="1">Protoporphyrinogen IX oxidase</fullName>
        <ecNumber evidence="1">1.3.99.-</ecNumber>
    </recommendedName>
</protein>
<organism evidence="3 4">
    <name type="scientific">Gilvimarinus xylanilyticus</name>
    <dbReference type="NCBI Taxonomy" id="2944139"/>
    <lineage>
        <taxon>Bacteria</taxon>
        <taxon>Pseudomonadati</taxon>
        <taxon>Pseudomonadota</taxon>
        <taxon>Gammaproteobacteria</taxon>
        <taxon>Cellvibrionales</taxon>
        <taxon>Cellvibrionaceae</taxon>
        <taxon>Gilvimarinus</taxon>
    </lineage>
</organism>
<dbReference type="GO" id="GO:0046872">
    <property type="term" value="F:metal ion binding"/>
    <property type="evidence" value="ECO:0007669"/>
    <property type="project" value="UniProtKB-UniRule"/>
</dbReference>
<proteinExistence type="inferred from homology"/>
<keyword evidence="2" id="KW-1133">Transmembrane helix</keyword>
<comment type="catalytic activity">
    <reaction evidence="1">
        <text>protoporphyrinogen IX + 3 A = protoporphyrin IX + 3 AH2</text>
        <dbReference type="Rhea" id="RHEA:62000"/>
        <dbReference type="ChEBI" id="CHEBI:13193"/>
        <dbReference type="ChEBI" id="CHEBI:17499"/>
        <dbReference type="ChEBI" id="CHEBI:57306"/>
        <dbReference type="ChEBI" id="CHEBI:57307"/>
    </reaction>
</comment>
<evidence type="ECO:0000256" key="2">
    <source>
        <dbReference type="SAM" id="Phobius"/>
    </source>
</evidence>
<dbReference type="PIRSF" id="PIRSF004638">
    <property type="entry name" value="UCP004638"/>
    <property type="match status" value="1"/>
</dbReference>
<keyword evidence="4" id="KW-1185">Reference proteome</keyword>
<dbReference type="GO" id="GO:0070818">
    <property type="term" value="F:protoporphyrinogen oxidase activity"/>
    <property type="evidence" value="ECO:0007669"/>
    <property type="project" value="UniProtKB-UniRule"/>
</dbReference>
<keyword evidence="1" id="KW-0408">Iron</keyword>
<feature type="transmembrane region" description="Helical" evidence="2">
    <location>
        <begin position="6"/>
        <end position="28"/>
    </location>
</feature>
<evidence type="ECO:0000256" key="1">
    <source>
        <dbReference type="PIRNR" id="PIRNR004638"/>
    </source>
</evidence>
<dbReference type="RefSeq" id="WP_253966273.1">
    <property type="nucleotide sequence ID" value="NZ_JAMFTH010000001.1"/>
</dbReference>
<name>A0A9X2HSY9_9GAMM</name>
<dbReference type="AlphaFoldDB" id="A0A9X2HSY9"/>
<comment type="pathway">
    <text evidence="1">Porphyrin-containing compound metabolism; protoporphyrin-IX biosynthesis; protoporphyrin-IX from protoporphyrinogen-IX: step 1/1.</text>
</comment>
<comment type="caution">
    <text evidence="3">The sequence shown here is derived from an EMBL/GenBank/DDBJ whole genome shotgun (WGS) entry which is preliminary data.</text>
</comment>
<keyword evidence="1" id="KW-0349">Heme</keyword>
<dbReference type="Pfam" id="PF03653">
    <property type="entry name" value="UPF0093"/>
    <property type="match status" value="1"/>
</dbReference>
<keyword evidence="1" id="KW-1003">Cell membrane</keyword>
<dbReference type="Proteomes" id="UP001139319">
    <property type="component" value="Unassembled WGS sequence"/>
</dbReference>
<gene>
    <name evidence="3" type="ORF">M6D89_01545</name>
</gene>
<dbReference type="GO" id="GO:0005886">
    <property type="term" value="C:plasma membrane"/>
    <property type="evidence" value="ECO:0007669"/>
    <property type="project" value="UniProtKB-UniRule"/>
</dbReference>
<keyword evidence="2" id="KW-0812">Transmembrane</keyword>
<keyword evidence="1" id="KW-0479">Metal-binding</keyword>
<comment type="similarity">
    <text evidence="1">Belongs to the HemJ family.</text>
</comment>
<dbReference type="EC" id="1.3.99.-" evidence="1"/>
<reference evidence="3" key="1">
    <citation type="submission" date="2022-05" db="EMBL/GenBank/DDBJ databases">
        <authorList>
            <person name="Sun H.-N."/>
        </authorList>
    </citation>
    <scope>NUCLEOTIDE SEQUENCE</scope>
    <source>
        <strain evidence="3">HB14</strain>
    </source>
</reference>
<comment type="function">
    <text evidence="1">Catalyzes the oxidation of protoporphyrinogen IX to protoporphyrin IX.</text>
</comment>
<dbReference type="EMBL" id="JAMFTH010000001">
    <property type="protein sequence ID" value="MCP8897978.1"/>
    <property type="molecule type" value="Genomic_DNA"/>
</dbReference>
<comment type="cofactor">
    <cofactor evidence="1">
        <name>heme b</name>
        <dbReference type="ChEBI" id="CHEBI:60344"/>
    </cofactor>
    <text evidence="1">Binds 1 heme b (iron(II)-protoporphyrin IX) group per subunit.</text>
</comment>
<feature type="transmembrane region" description="Helical" evidence="2">
    <location>
        <begin position="40"/>
        <end position="64"/>
    </location>
</feature>
<reference evidence="3" key="2">
    <citation type="submission" date="2023-01" db="EMBL/GenBank/DDBJ databases">
        <title>Gilvimarinus xylanilyticus HB14 isolated from Caulerpa lentillifera aquaculture base in Hainan, China.</title>
        <authorList>
            <person name="Zhang Y.-J."/>
        </authorList>
    </citation>
    <scope>NUCLEOTIDE SEQUENCE</scope>
    <source>
        <strain evidence="3">HB14</strain>
    </source>
</reference>